<dbReference type="EMBL" id="OY757061">
    <property type="protein sequence ID" value="CAK1344586.1"/>
    <property type="molecule type" value="Genomic_DNA"/>
</dbReference>
<sequence>MAGESNADVYASFGVNSAVMTGSSQEEHESNMLALDVAARDGDDAISVSDQEVDLYGNPDKFADPEDDSRMQVRIGEEADGDPEEAGDDAGDNGESEEFTPLGDAPQDLTDVSTKIAQHEQGFNEMVADALSRGLPQEVIDQINAEYEGDGISEASYAELAKIGYSKSFVDSYISGQEALVNQYVAQVKAYAGGEERFAALHAHLKSTNPEAAQSFETALANRDLGTVKAIVNLAGQSFTKKFGKPAERSVTKRATQAAPAPKKAEGFTTRDEMIKAMSDPRYRHDSVYRREVEQKVIDSKF</sequence>
<organism evidence="2 3">
    <name type="scientific">Klebsiella phage vB_Kpn_K10PH82C1</name>
    <dbReference type="NCBI Taxonomy" id="3071631"/>
    <lineage>
        <taxon>Viruses</taxon>
        <taxon>Duplodnaviria</taxon>
        <taxon>Heunggongvirae</taxon>
        <taxon>Uroviricota</taxon>
        <taxon>Caudoviricetes</taxon>
        <taxon>Autographivirales</taxon>
        <taxon>Autotranscriptaviridae</taxon>
        <taxon>Studiervirinae</taxon>
        <taxon>Benllochvirus</taxon>
        <taxon>Benllochvirus K10PH82C1</taxon>
    </lineage>
</organism>
<dbReference type="GO" id="GO:0019069">
    <property type="term" value="P:viral capsid assembly"/>
    <property type="evidence" value="ECO:0007669"/>
    <property type="project" value="InterPro"/>
</dbReference>
<protein>
    <submittedName>
        <fullName evidence="2">Head assembly</fullName>
    </submittedName>
</protein>
<gene>
    <name evidence="2" type="ORF">K10PH82C1_LOCUS40</name>
</gene>
<feature type="compositionally biased region" description="Basic and acidic residues" evidence="1">
    <location>
        <begin position="61"/>
        <end position="77"/>
    </location>
</feature>
<evidence type="ECO:0000313" key="3">
    <source>
        <dbReference type="Proteomes" id="UP001296230"/>
    </source>
</evidence>
<reference evidence="2" key="1">
    <citation type="submission" date="2023-10" db="EMBL/GenBank/DDBJ databases">
        <authorList>
            <person name="Robby Concha-Eloko"/>
            <person name="Pilar Barberan- Martinez"/>
            <person name="Rafael Sanjuan"/>
            <person name="Pilar Domingo-Calap"/>
        </authorList>
    </citation>
    <scope>NUCLEOTIDE SEQUENCE</scope>
</reference>
<feature type="region of interest" description="Disordered" evidence="1">
    <location>
        <begin position="245"/>
        <end position="271"/>
    </location>
</feature>
<evidence type="ECO:0000313" key="2">
    <source>
        <dbReference type="EMBL" id="CAK1344586.1"/>
    </source>
</evidence>
<dbReference type="Proteomes" id="UP001296230">
    <property type="component" value="Chromosome"/>
</dbReference>
<feature type="region of interest" description="Disordered" evidence="1">
    <location>
        <begin position="44"/>
        <end position="108"/>
    </location>
</feature>
<accession>A0AAD2GSV3</accession>
<dbReference type="InterPro" id="IPR008768">
    <property type="entry name" value="Gp9-like"/>
</dbReference>
<dbReference type="Pfam" id="PF05396">
    <property type="entry name" value="Phage_T7_Capsid"/>
    <property type="match status" value="1"/>
</dbReference>
<proteinExistence type="predicted"/>
<keyword evidence="3" id="KW-1185">Reference proteome</keyword>
<name>A0AAD2GSV3_9CAUD</name>
<evidence type="ECO:0000256" key="1">
    <source>
        <dbReference type="SAM" id="MobiDB-lite"/>
    </source>
</evidence>
<feature type="compositionally biased region" description="Acidic residues" evidence="1">
    <location>
        <begin position="78"/>
        <end position="98"/>
    </location>
</feature>